<feature type="chain" id="PRO_5034668743" evidence="1">
    <location>
        <begin position="16"/>
        <end position="155"/>
    </location>
</feature>
<dbReference type="GeneTree" id="ENSGT00940000164665"/>
<keyword evidence="3" id="KW-1185">Reference proteome</keyword>
<evidence type="ECO:0000313" key="2">
    <source>
        <dbReference type="Ensembl" id="ENSGEVP00005002162.1"/>
    </source>
</evidence>
<dbReference type="AlphaFoldDB" id="A0A8C4XWQ0"/>
<feature type="signal peptide" evidence="1">
    <location>
        <begin position="1"/>
        <end position="15"/>
    </location>
</feature>
<dbReference type="InterPro" id="IPR023674">
    <property type="entry name" value="Ribosomal_uL1-like"/>
</dbReference>
<proteinExistence type="predicted"/>
<name>A0A8C4XWQ0_9SAUR</name>
<evidence type="ECO:0000256" key="1">
    <source>
        <dbReference type="SAM" id="SignalP"/>
    </source>
</evidence>
<accession>A0A8C4XWQ0</accession>
<reference evidence="2" key="2">
    <citation type="submission" date="2025-09" db="UniProtKB">
        <authorList>
            <consortium name="Ensembl"/>
        </authorList>
    </citation>
    <scope>IDENTIFICATION</scope>
</reference>
<evidence type="ECO:0000313" key="3">
    <source>
        <dbReference type="Proteomes" id="UP000694390"/>
    </source>
</evidence>
<dbReference type="Proteomes" id="UP000694390">
    <property type="component" value="Unassembled WGS sequence"/>
</dbReference>
<dbReference type="OrthoDB" id="2449818at2759"/>
<dbReference type="Ensembl" id="ENSGEVT00005002274.1">
    <property type="protein sequence ID" value="ENSGEVP00005002162.1"/>
    <property type="gene ID" value="ENSGEVG00005001625.1"/>
</dbReference>
<reference evidence="2" key="1">
    <citation type="submission" date="2025-08" db="UniProtKB">
        <authorList>
            <consortium name="Ensembl"/>
        </authorList>
    </citation>
    <scope>IDENTIFICATION</scope>
</reference>
<protein>
    <submittedName>
        <fullName evidence="2">Uncharacterized protein</fullName>
    </submittedName>
</protein>
<organism evidence="2 3">
    <name type="scientific">Gopherus evgoodei</name>
    <name type="common">Goodes thornscrub tortoise</name>
    <dbReference type="NCBI Taxonomy" id="1825980"/>
    <lineage>
        <taxon>Eukaryota</taxon>
        <taxon>Metazoa</taxon>
        <taxon>Chordata</taxon>
        <taxon>Craniata</taxon>
        <taxon>Vertebrata</taxon>
        <taxon>Euteleostomi</taxon>
        <taxon>Archelosauria</taxon>
        <taxon>Testudinata</taxon>
        <taxon>Testudines</taxon>
        <taxon>Cryptodira</taxon>
        <taxon>Durocryptodira</taxon>
        <taxon>Testudinoidea</taxon>
        <taxon>Testudinidae</taxon>
        <taxon>Gopherus</taxon>
    </lineage>
</organism>
<dbReference type="SUPFAM" id="SSF56808">
    <property type="entry name" value="Ribosomal protein L1"/>
    <property type="match status" value="1"/>
</dbReference>
<sequence>FFLGFLLLYYLFAETVELLISLKNYDPQKDRHFWHSQAWRLSDSTQPLACNLLPPGTLNVHPKQSNIPHVDIKALKKLKNKKLVKKVTKKYSAYRLTLGQGLNKAAKFPSLFAHNENMVAKVNEIQSIIKFQMKKSTTFTWPLTFCTMGKPQRLY</sequence>
<dbReference type="InterPro" id="IPR016095">
    <property type="entry name" value="Ribosomal_uL1_3-a/b-sand"/>
</dbReference>
<dbReference type="Gene3D" id="3.40.50.790">
    <property type="match status" value="1"/>
</dbReference>
<keyword evidence="1" id="KW-0732">Signal</keyword>